<feature type="region of interest" description="Disordered" evidence="1">
    <location>
        <begin position="38"/>
        <end position="157"/>
    </location>
</feature>
<feature type="compositionally biased region" description="Acidic residues" evidence="1">
    <location>
        <begin position="76"/>
        <end position="89"/>
    </location>
</feature>
<dbReference type="Pfam" id="PF18759">
    <property type="entry name" value="Plavaka"/>
    <property type="match status" value="1"/>
</dbReference>
<protein>
    <recommendedName>
        <fullName evidence="4">Transposase</fullName>
    </recommendedName>
</protein>
<keyword evidence="3" id="KW-1185">Reference proteome</keyword>
<evidence type="ECO:0000256" key="1">
    <source>
        <dbReference type="SAM" id="MobiDB-lite"/>
    </source>
</evidence>
<feature type="compositionally biased region" description="Basic and acidic residues" evidence="1">
    <location>
        <begin position="655"/>
        <end position="665"/>
    </location>
</feature>
<feature type="non-terminal residue" evidence="2">
    <location>
        <position position="674"/>
    </location>
</feature>
<feature type="compositionally biased region" description="Low complexity" evidence="1">
    <location>
        <begin position="135"/>
        <end position="150"/>
    </location>
</feature>
<name>A0A8K0UEG5_9AGAR</name>
<feature type="compositionally biased region" description="Polar residues" evidence="1">
    <location>
        <begin position="10"/>
        <end position="25"/>
    </location>
</feature>
<feature type="compositionally biased region" description="Acidic residues" evidence="1">
    <location>
        <begin position="45"/>
        <end position="60"/>
    </location>
</feature>
<accession>A0A8K0UEG5</accession>
<reference evidence="2" key="1">
    <citation type="journal article" date="2021" name="New Phytol.">
        <title>Evolutionary innovations through gain and loss of genes in the ectomycorrhizal Boletales.</title>
        <authorList>
            <person name="Wu G."/>
            <person name="Miyauchi S."/>
            <person name="Morin E."/>
            <person name="Kuo A."/>
            <person name="Drula E."/>
            <person name="Varga T."/>
            <person name="Kohler A."/>
            <person name="Feng B."/>
            <person name="Cao Y."/>
            <person name="Lipzen A."/>
            <person name="Daum C."/>
            <person name="Hundley H."/>
            <person name="Pangilinan J."/>
            <person name="Johnson J."/>
            <person name="Barry K."/>
            <person name="LaButti K."/>
            <person name="Ng V."/>
            <person name="Ahrendt S."/>
            <person name="Min B."/>
            <person name="Choi I.G."/>
            <person name="Park H."/>
            <person name="Plett J.M."/>
            <person name="Magnuson J."/>
            <person name="Spatafora J.W."/>
            <person name="Nagy L.G."/>
            <person name="Henrissat B."/>
            <person name="Grigoriev I.V."/>
            <person name="Yang Z.L."/>
            <person name="Xu J."/>
            <person name="Martin F.M."/>
        </authorList>
    </citation>
    <scope>NUCLEOTIDE SEQUENCE</scope>
    <source>
        <strain evidence="2">KKN 215</strain>
    </source>
</reference>
<organism evidence="2 3">
    <name type="scientific">Cristinia sonorae</name>
    <dbReference type="NCBI Taxonomy" id="1940300"/>
    <lineage>
        <taxon>Eukaryota</taxon>
        <taxon>Fungi</taxon>
        <taxon>Dikarya</taxon>
        <taxon>Basidiomycota</taxon>
        <taxon>Agaricomycotina</taxon>
        <taxon>Agaricomycetes</taxon>
        <taxon>Agaricomycetidae</taxon>
        <taxon>Agaricales</taxon>
        <taxon>Pleurotineae</taxon>
        <taxon>Stephanosporaceae</taxon>
        <taxon>Cristinia</taxon>
    </lineage>
</organism>
<comment type="caution">
    <text evidence="2">The sequence shown here is derived from an EMBL/GenBank/DDBJ whole genome shotgun (WGS) entry which is preliminary data.</text>
</comment>
<feature type="region of interest" description="Disordered" evidence="1">
    <location>
        <begin position="654"/>
        <end position="674"/>
    </location>
</feature>
<dbReference type="InterPro" id="IPR041078">
    <property type="entry name" value="Plavaka"/>
</dbReference>
<dbReference type="Proteomes" id="UP000813824">
    <property type="component" value="Unassembled WGS sequence"/>
</dbReference>
<dbReference type="EMBL" id="JAEVFJ010000053">
    <property type="protein sequence ID" value="KAH8080741.1"/>
    <property type="molecule type" value="Genomic_DNA"/>
</dbReference>
<feature type="compositionally biased region" description="Basic residues" evidence="1">
    <location>
        <begin position="98"/>
        <end position="107"/>
    </location>
</feature>
<dbReference type="AlphaFoldDB" id="A0A8K0UEG5"/>
<dbReference type="OrthoDB" id="2418900at2759"/>
<feature type="region of interest" description="Disordered" evidence="1">
    <location>
        <begin position="1"/>
        <end position="26"/>
    </location>
</feature>
<evidence type="ECO:0000313" key="3">
    <source>
        <dbReference type="Proteomes" id="UP000813824"/>
    </source>
</evidence>
<sequence length="674" mass="76192">MGKCRACGRTFSSSGFRNHGLQSGNKACRDAYRRRKEYMPGLYDSDSDPDAMDVDEDERMDVDNGTGSEDGNNGVDEGDEEDNEEDDGIETTMTVLTRGRRREGRRGRREDEEDEDEDEDEEAGQWQPRPPSVPPLAQAPNPAAPAQEAEMPPPGRQRVEDALRQPVHIKHFPLDSAGKPVDQRATVFDSYGTDASNPYAPFASKMEWEIARWSKLLGPGSNCLDRLLSIDGLPEALGLSFSNVRHLNQIVDQLPTGRPRFRCKEINVAGETYEVYYRDALECIKCLYGDPNFAGDLIFKPERHYQELEEVNPGATVVPVIISTDKTKLTTFKGKSAYPVYMTIGNIPKEIRRKPSLGSQILLAYLPTTRLEHITNKAARRRTSANLFHACMRKILERLKDAGEFGVPMASGDGVVRRCHPIFAAHVGDYPEQVLVTCVKYRKCPCCPADLDDHSHANGPFRDLEAVLDALETVDLLARKRACKAAGIKPIYRPYWQDLPQTEMTLAAEVFHATTMCLTGREHADIARILLGLVADMPLPGGASSAQLVRAVRAMLDFLYLSQYPVQTSETLSMLQDALTRFHDNKQIFIELGVRDDWEIPKLHFLDHWEYLIRRLDELPQMTLWLERREKLVRHERYIAWCLAGRPSLQSLTHLMHEPPPDRMKMTKHPSKKA</sequence>
<proteinExistence type="predicted"/>
<evidence type="ECO:0000313" key="2">
    <source>
        <dbReference type="EMBL" id="KAH8080741.1"/>
    </source>
</evidence>
<feature type="compositionally biased region" description="Acidic residues" evidence="1">
    <location>
        <begin position="111"/>
        <end position="123"/>
    </location>
</feature>
<evidence type="ECO:0008006" key="4">
    <source>
        <dbReference type="Google" id="ProtNLM"/>
    </source>
</evidence>
<gene>
    <name evidence="2" type="ORF">BXZ70DRAFT_910952</name>
</gene>